<dbReference type="HOGENOM" id="CLU_2645099_0_0_1"/>
<evidence type="ECO:0000313" key="2">
    <source>
        <dbReference type="Proteomes" id="UP000015102"/>
    </source>
</evidence>
<keyword evidence="2" id="KW-1185">Reference proteome</keyword>
<proteinExistence type="predicted"/>
<dbReference type="AlphaFoldDB" id="T1GCL3"/>
<evidence type="ECO:0000313" key="1">
    <source>
        <dbReference type="EnsemblMetazoa" id="MESCA001029-PA"/>
    </source>
</evidence>
<sequence length="77" mass="9016">KLELRALASELLISRIQNKFQKIITNIQRASSLNLREEGFIKIPTFFTELLNYSDSRISPFSLTHPQYQRRILPSKP</sequence>
<organism evidence="1 2">
    <name type="scientific">Megaselia scalaris</name>
    <name type="common">Humpbacked fly</name>
    <name type="synonym">Phora scalaris</name>
    <dbReference type="NCBI Taxonomy" id="36166"/>
    <lineage>
        <taxon>Eukaryota</taxon>
        <taxon>Metazoa</taxon>
        <taxon>Ecdysozoa</taxon>
        <taxon>Arthropoda</taxon>
        <taxon>Hexapoda</taxon>
        <taxon>Insecta</taxon>
        <taxon>Pterygota</taxon>
        <taxon>Neoptera</taxon>
        <taxon>Endopterygota</taxon>
        <taxon>Diptera</taxon>
        <taxon>Brachycera</taxon>
        <taxon>Muscomorpha</taxon>
        <taxon>Platypezoidea</taxon>
        <taxon>Phoridae</taxon>
        <taxon>Megaseliini</taxon>
        <taxon>Megaselia</taxon>
    </lineage>
</organism>
<protein>
    <submittedName>
        <fullName evidence="1">Uncharacterized protein</fullName>
    </submittedName>
</protein>
<reference evidence="2" key="1">
    <citation type="submission" date="2013-02" db="EMBL/GenBank/DDBJ databases">
        <authorList>
            <person name="Hughes D."/>
        </authorList>
    </citation>
    <scope>NUCLEOTIDE SEQUENCE</scope>
    <source>
        <strain>Durham</strain>
        <strain evidence="2">NC isolate 2 -- Noor lab</strain>
    </source>
</reference>
<dbReference type="Proteomes" id="UP000015102">
    <property type="component" value="Unassembled WGS sequence"/>
</dbReference>
<dbReference type="EnsemblMetazoa" id="MESCA001029-RA">
    <property type="protein sequence ID" value="MESCA001029-PA"/>
    <property type="gene ID" value="MESCA001029"/>
</dbReference>
<accession>T1GCL3</accession>
<reference evidence="1" key="2">
    <citation type="submission" date="2015-06" db="UniProtKB">
        <authorList>
            <consortium name="EnsemblMetazoa"/>
        </authorList>
    </citation>
    <scope>IDENTIFICATION</scope>
</reference>
<dbReference type="EMBL" id="CAQQ02390914">
    <property type="status" value="NOT_ANNOTATED_CDS"/>
    <property type="molecule type" value="Genomic_DNA"/>
</dbReference>
<name>T1GCL3_MEGSC</name>